<evidence type="ECO:0000259" key="4">
    <source>
        <dbReference type="PROSITE" id="PS50111"/>
    </source>
</evidence>
<dbReference type="eggNOG" id="COG0840">
    <property type="taxonomic scope" value="Bacteria"/>
</dbReference>
<proteinExistence type="predicted"/>
<evidence type="ECO:0000256" key="1">
    <source>
        <dbReference type="ARBA" id="ARBA00023224"/>
    </source>
</evidence>
<dbReference type="Proteomes" id="UP000004848">
    <property type="component" value="Unassembled WGS sequence"/>
</dbReference>
<name>A0NMN3_ROSAI</name>
<dbReference type="AlphaFoldDB" id="A0NMN3"/>
<dbReference type="Gene3D" id="1.10.287.950">
    <property type="entry name" value="Methyl-accepting chemotaxis protein"/>
    <property type="match status" value="1"/>
</dbReference>
<feature type="domain" description="Methyl-accepting transducer" evidence="4">
    <location>
        <begin position="58"/>
        <end position="294"/>
    </location>
</feature>
<evidence type="ECO:0000256" key="3">
    <source>
        <dbReference type="SAM" id="MobiDB-lite"/>
    </source>
</evidence>
<accession>A0NMN3</accession>
<dbReference type="GO" id="GO:0007165">
    <property type="term" value="P:signal transduction"/>
    <property type="evidence" value="ECO:0007669"/>
    <property type="project" value="UniProtKB-KW"/>
</dbReference>
<dbReference type="Pfam" id="PF00015">
    <property type="entry name" value="MCPsignal"/>
    <property type="match status" value="1"/>
</dbReference>
<evidence type="ECO:0000256" key="2">
    <source>
        <dbReference type="PROSITE-ProRule" id="PRU00284"/>
    </source>
</evidence>
<dbReference type="PANTHER" id="PTHR32089:SF112">
    <property type="entry name" value="LYSOZYME-LIKE PROTEIN-RELATED"/>
    <property type="match status" value="1"/>
</dbReference>
<gene>
    <name evidence="5" type="ORF">SIAM614_10878</name>
</gene>
<evidence type="ECO:0000313" key="6">
    <source>
        <dbReference type="Proteomes" id="UP000004848"/>
    </source>
</evidence>
<dbReference type="PANTHER" id="PTHR32089">
    <property type="entry name" value="METHYL-ACCEPTING CHEMOTAXIS PROTEIN MCPB"/>
    <property type="match status" value="1"/>
</dbReference>
<dbReference type="InterPro" id="IPR004089">
    <property type="entry name" value="MCPsignal_dom"/>
</dbReference>
<dbReference type="Pfam" id="PF07238">
    <property type="entry name" value="PilZ"/>
    <property type="match status" value="1"/>
</dbReference>
<dbReference type="InterPro" id="IPR009875">
    <property type="entry name" value="PilZ_domain"/>
</dbReference>
<keyword evidence="1 2" id="KW-0807">Transducer</keyword>
<dbReference type="PROSITE" id="PS50111">
    <property type="entry name" value="CHEMOTAXIS_TRANSDUC_2"/>
    <property type="match status" value="1"/>
</dbReference>
<sequence>MWKAQNQMNILRLKPRQKYEYNNSNKEIPAPEETDNASEAQTEAPLVNSQMSFVLDSLEDDLQVAAKTINAAAEKVQDRLVSQMDKLETIRSDSQSLADQSAVANENASGLAASIQDLSSSSSEIGAQVGVSNQLAQEARDVAAEVNQGVLELKHAIDDIANVVSLISDIAKQTNLLALNATIEAARAGEAGRGFSVVASEVKALSVETQSATEQIVANIDRLNQSAEHSLGSVNQIIEVIGKIRPSFAAVEDAVQTQVETTSRIGGQAQQTADFVQEVLRTARTITDSAAEAEEGGMLARETGAEMSTASKALQSRFTMMIRQTEIGDRRQHDRLPIKLSGTVTAGGTTARIETHDISEGGTLFRPEDGVNLKPGMNAHLDIAGVGQVDVRIVAVSEHGCHGCFVNKDEEFQAALERKIADIHVSHAVEVERVQTGASRIAAAMEDLIAQRQLSMDDLFDTNYQHIAGTNPPQVSTRALGHLEKIFPTIQEEILGKSQGMAFCASVDRNGYLPVHNLIYSKPQKPDDVAWNTANCRNKRIFDDRAGLSAARNTRPFLIQSYARDMGGGNIVWMKEIDAPIIVQGRHWGGFRTAYKL</sequence>
<organism evidence="5 6">
    <name type="scientific">Roseibium aggregatum (strain ATCC 25650 / DSM 13394 / JCM 20685 / NBRC 16684 / NCIMB 2208 / IAM 12614 / B1)</name>
    <name type="common">Stappia aggregata</name>
    <dbReference type="NCBI Taxonomy" id="384765"/>
    <lineage>
        <taxon>Bacteria</taxon>
        <taxon>Pseudomonadati</taxon>
        <taxon>Pseudomonadota</taxon>
        <taxon>Alphaproteobacteria</taxon>
        <taxon>Hyphomicrobiales</taxon>
        <taxon>Stappiaceae</taxon>
        <taxon>Roseibium</taxon>
    </lineage>
</organism>
<dbReference type="GO" id="GO:0016020">
    <property type="term" value="C:membrane"/>
    <property type="evidence" value="ECO:0007669"/>
    <property type="project" value="InterPro"/>
</dbReference>
<protein>
    <submittedName>
        <fullName evidence="5">Putative methyl accepting chemotaxis protein</fullName>
    </submittedName>
</protein>
<dbReference type="SUPFAM" id="SSF58104">
    <property type="entry name" value="Methyl-accepting chemotaxis protein (MCP) signaling domain"/>
    <property type="match status" value="1"/>
</dbReference>
<dbReference type="EMBL" id="AAUW01000001">
    <property type="protein sequence ID" value="EAV46328.1"/>
    <property type="molecule type" value="Genomic_DNA"/>
</dbReference>
<feature type="region of interest" description="Disordered" evidence="3">
    <location>
        <begin position="15"/>
        <end position="41"/>
    </location>
</feature>
<dbReference type="Gene3D" id="2.40.10.220">
    <property type="entry name" value="predicted glycosyltransferase like domains"/>
    <property type="match status" value="1"/>
</dbReference>
<evidence type="ECO:0000313" key="5">
    <source>
        <dbReference type="EMBL" id="EAV46328.1"/>
    </source>
</evidence>
<dbReference type="SUPFAM" id="SSF141371">
    <property type="entry name" value="PilZ domain-like"/>
    <property type="match status" value="1"/>
</dbReference>
<reference evidence="5 6" key="1">
    <citation type="submission" date="2006-05" db="EMBL/GenBank/DDBJ databases">
        <authorList>
            <person name="King G."/>
            <person name="Ferriera S."/>
            <person name="Johnson J."/>
            <person name="Kravitz S."/>
            <person name="Beeson K."/>
            <person name="Sutton G."/>
            <person name="Rogers Y.-H."/>
            <person name="Friedman R."/>
            <person name="Frazier M."/>
            <person name="Venter J.C."/>
        </authorList>
    </citation>
    <scope>NUCLEOTIDE SEQUENCE [LARGE SCALE GENOMIC DNA]</scope>
    <source>
        <strain evidence="6">ATCC 25650 / DSM 13394 / JCM 20685 / NBRC 16684 / NCIMB 2208 / IAM 12614 / B1</strain>
    </source>
</reference>
<comment type="caution">
    <text evidence="5">The sequence shown here is derived from an EMBL/GenBank/DDBJ whole genome shotgun (WGS) entry which is preliminary data.</text>
</comment>
<dbReference type="GO" id="GO:0035438">
    <property type="term" value="F:cyclic-di-GMP binding"/>
    <property type="evidence" value="ECO:0007669"/>
    <property type="project" value="InterPro"/>
</dbReference>
<dbReference type="SMART" id="SM00283">
    <property type="entry name" value="MA"/>
    <property type="match status" value="1"/>
</dbReference>